<evidence type="ECO:0000313" key="2">
    <source>
        <dbReference type="Proteomes" id="UP000299102"/>
    </source>
</evidence>
<dbReference type="EMBL" id="BGZK01002451">
    <property type="protein sequence ID" value="GBP94040.1"/>
    <property type="molecule type" value="Genomic_DNA"/>
</dbReference>
<evidence type="ECO:0000313" key="1">
    <source>
        <dbReference type="EMBL" id="GBP94040.1"/>
    </source>
</evidence>
<reference evidence="1 2" key="1">
    <citation type="journal article" date="2019" name="Commun. Biol.">
        <title>The bagworm genome reveals a unique fibroin gene that provides high tensile strength.</title>
        <authorList>
            <person name="Kono N."/>
            <person name="Nakamura H."/>
            <person name="Ohtoshi R."/>
            <person name="Tomita M."/>
            <person name="Numata K."/>
            <person name="Arakawa K."/>
        </authorList>
    </citation>
    <scope>NUCLEOTIDE SEQUENCE [LARGE SCALE GENOMIC DNA]</scope>
</reference>
<gene>
    <name evidence="1" type="ORF">EVAR_100894_1</name>
</gene>
<dbReference type="Proteomes" id="UP000299102">
    <property type="component" value="Unassembled WGS sequence"/>
</dbReference>
<comment type="caution">
    <text evidence="1">The sequence shown here is derived from an EMBL/GenBank/DDBJ whole genome shotgun (WGS) entry which is preliminary data.</text>
</comment>
<accession>A0A4C2A1B4</accession>
<protein>
    <submittedName>
        <fullName evidence="1">Uncharacterized protein</fullName>
    </submittedName>
</protein>
<name>A0A4C2A1B4_EUMVA</name>
<proteinExistence type="predicted"/>
<dbReference type="AlphaFoldDB" id="A0A4C2A1B4"/>
<organism evidence="1 2">
    <name type="scientific">Eumeta variegata</name>
    <name type="common">Bagworm moth</name>
    <name type="synonym">Eumeta japonica</name>
    <dbReference type="NCBI Taxonomy" id="151549"/>
    <lineage>
        <taxon>Eukaryota</taxon>
        <taxon>Metazoa</taxon>
        <taxon>Ecdysozoa</taxon>
        <taxon>Arthropoda</taxon>
        <taxon>Hexapoda</taxon>
        <taxon>Insecta</taxon>
        <taxon>Pterygota</taxon>
        <taxon>Neoptera</taxon>
        <taxon>Endopterygota</taxon>
        <taxon>Lepidoptera</taxon>
        <taxon>Glossata</taxon>
        <taxon>Ditrysia</taxon>
        <taxon>Tineoidea</taxon>
        <taxon>Psychidae</taxon>
        <taxon>Oiketicinae</taxon>
        <taxon>Eumeta</taxon>
    </lineage>
</organism>
<sequence length="169" mass="18497">MPAYPAYDLAVSHPIVSLSPRALAMAVLFSPSIFQRAAGVFSSRGANSPPVKATTASLTRRGFALCANRVMPSPFNCRCKTRARFSRGSSSPVSPDVYRHGDGGTHIALASAVSIKRSTLARRLPVPKFRLFNLHRFGPHKISRTTLVDYLLRHMRSVHVLSVIVLTSR</sequence>
<keyword evidence="2" id="KW-1185">Reference proteome</keyword>